<name>A0A0E3XA76_9CAUD</name>
<evidence type="ECO:0000313" key="3">
    <source>
        <dbReference type="Proteomes" id="UP000033020"/>
    </source>
</evidence>
<reference evidence="2 3" key="1">
    <citation type="journal article" date="2015" name="Sci. Rep.">
        <title>Bacteriophages of wastewater foaming-associated filamentous Gordonia reduce host levels in raw activated sludge.</title>
        <authorList>
            <person name="Liu M."/>
            <person name="Gill J.J."/>
            <person name="Young R."/>
            <person name="Summer E.J."/>
        </authorList>
    </citation>
    <scope>NUCLEOTIDE SEQUENCE [LARGE SCALE GENOMIC DNA]</scope>
</reference>
<sequence length="96" mass="9843">MAVKPDGSVTKPSGPVVPGGSAKPAVSPGNTKPSEVGKSNSPLLPGTPEFLIKDAVGPDEVFNKDGYLGVDPVYQNGATANERPIPPEEPEPEPEP</sequence>
<feature type="region of interest" description="Disordered" evidence="1">
    <location>
        <begin position="1"/>
        <end position="96"/>
    </location>
</feature>
<dbReference type="EMBL" id="KP790008">
    <property type="protein sequence ID" value="AKC02748.1"/>
    <property type="molecule type" value="Genomic_DNA"/>
</dbReference>
<feature type="compositionally biased region" description="Polar residues" evidence="1">
    <location>
        <begin position="28"/>
        <end position="42"/>
    </location>
</feature>
<gene>
    <name evidence="2" type="ORF">GordTnk2_8</name>
</gene>
<accession>A0A0E3XA76</accession>
<keyword evidence="3" id="KW-1185">Reference proteome</keyword>
<dbReference type="Proteomes" id="UP000033020">
    <property type="component" value="Segment"/>
</dbReference>
<evidence type="ECO:0000256" key="1">
    <source>
        <dbReference type="SAM" id="MobiDB-lite"/>
    </source>
</evidence>
<proteinExistence type="predicted"/>
<dbReference type="RefSeq" id="YP_009223916.1">
    <property type="nucleotide sequence ID" value="NC_029074.1"/>
</dbReference>
<evidence type="ECO:0000313" key="2">
    <source>
        <dbReference type="EMBL" id="AKC02748.1"/>
    </source>
</evidence>
<dbReference type="GeneID" id="26795056"/>
<organism evidence="2 3">
    <name type="scientific">Gordonia phage GordTnk2</name>
    <dbReference type="NCBI Taxonomy" id="1622192"/>
    <lineage>
        <taxon>Viruses</taxon>
        <taxon>Duplodnaviria</taxon>
        <taxon>Heunggongvirae</taxon>
        <taxon>Uroviricota</taxon>
        <taxon>Caudoviricetes</taxon>
        <taxon>Gordtnkvirus</taxon>
        <taxon>Gordtnkvirus gordtnk2</taxon>
    </lineage>
</organism>
<dbReference type="KEGG" id="vg:26795056"/>
<protein>
    <submittedName>
        <fullName evidence="2">Uncharacterized protein</fullName>
    </submittedName>
</protein>